<evidence type="ECO:0000256" key="1">
    <source>
        <dbReference type="ARBA" id="ARBA00022670"/>
    </source>
</evidence>
<evidence type="ECO:0000313" key="7">
    <source>
        <dbReference type="Proteomes" id="UP000694251"/>
    </source>
</evidence>
<dbReference type="GO" id="GO:0006508">
    <property type="term" value="P:proteolysis"/>
    <property type="evidence" value="ECO:0007669"/>
    <property type="project" value="UniProtKB-KW"/>
</dbReference>
<dbReference type="PANTHER" id="PTHR42648">
    <property type="entry name" value="TRANSPOSASE, PUTATIVE-RELATED"/>
    <property type="match status" value="1"/>
</dbReference>
<evidence type="ECO:0000259" key="5">
    <source>
        <dbReference type="PROSITE" id="PS50994"/>
    </source>
</evidence>
<feature type="compositionally biased region" description="Polar residues" evidence="4">
    <location>
        <begin position="616"/>
        <end position="625"/>
    </location>
</feature>
<gene>
    <name evidence="6" type="ORF">ISN44_As09g008630</name>
</gene>
<feature type="region of interest" description="Disordered" evidence="4">
    <location>
        <begin position="263"/>
        <end position="310"/>
    </location>
</feature>
<dbReference type="Proteomes" id="UP000694251">
    <property type="component" value="Chromosome 9"/>
</dbReference>
<dbReference type="Pfam" id="PF03732">
    <property type="entry name" value="Retrotrans_gag"/>
    <property type="match status" value="1"/>
</dbReference>
<proteinExistence type="predicted"/>
<dbReference type="InterPro" id="IPR054722">
    <property type="entry name" value="PolX-like_BBD"/>
</dbReference>
<dbReference type="GO" id="GO:0046872">
    <property type="term" value="F:metal ion binding"/>
    <property type="evidence" value="ECO:0007669"/>
    <property type="project" value="UniProtKB-KW"/>
</dbReference>
<dbReference type="Pfam" id="PF25597">
    <property type="entry name" value="SH3_retrovirus"/>
    <property type="match status" value="1"/>
</dbReference>
<dbReference type="Pfam" id="PF22936">
    <property type="entry name" value="Pol_BBD"/>
    <property type="match status" value="1"/>
</dbReference>
<feature type="domain" description="Integrase catalytic" evidence="5">
    <location>
        <begin position="1616"/>
        <end position="1790"/>
    </location>
</feature>
<feature type="region of interest" description="Disordered" evidence="4">
    <location>
        <begin position="616"/>
        <end position="647"/>
    </location>
</feature>
<keyword evidence="1" id="KW-0645">Protease</keyword>
<dbReference type="Pfam" id="PF00665">
    <property type="entry name" value="rve"/>
    <property type="match status" value="1"/>
</dbReference>
<feature type="compositionally biased region" description="Polar residues" evidence="4">
    <location>
        <begin position="1097"/>
        <end position="1123"/>
    </location>
</feature>
<dbReference type="Pfam" id="PF13976">
    <property type="entry name" value="gag_pre-integrs"/>
    <property type="match status" value="1"/>
</dbReference>
<feature type="compositionally biased region" description="Low complexity" evidence="4">
    <location>
        <begin position="631"/>
        <end position="643"/>
    </location>
</feature>
<feature type="region of interest" description="Disordered" evidence="4">
    <location>
        <begin position="766"/>
        <end position="789"/>
    </location>
</feature>
<dbReference type="Pfam" id="PF14223">
    <property type="entry name" value="Retrotran_gag_2"/>
    <property type="match status" value="1"/>
</dbReference>
<protein>
    <submittedName>
        <fullName evidence="6">Integrase catalytic core</fullName>
    </submittedName>
</protein>
<keyword evidence="2" id="KW-0479">Metal-binding</keyword>
<dbReference type="EMBL" id="JAEFBJ010000009">
    <property type="protein sequence ID" value="KAG7572501.1"/>
    <property type="molecule type" value="Genomic_DNA"/>
</dbReference>
<feature type="compositionally biased region" description="Polar residues" evidence="4">
    <location>
        <begin position="1387"/>
        <end position="1404"/>
    </location>
</feature>
<dbReference type="GO" id="GO:0015074">
    <property type="term" value="P:DNA integration"/>
    <property type="evidence" value="ECO:0007669"/>
    <property type="project" value="InterPro"/>
</dbReference>
<feature type="region of interest" description="Disordered" evidence="4">
    <location>
        <begin position="1894"/>
        <end position="1962"/>
    </location>
</feature>
<dbReference type="InterPro" id="IPR057670">
    <property type="entry name" value="SH3_retrovirus"/>
</dbReference>
<evidence type="ECO:0000256" key="4">
    <source>
        <dbReference type="SAM" id="MobiDB-lite"/>
    </source>
</evidence>
<dbReference type="GO" id="GO:0008233">
    <property type="term" value="F:peptidase activity"/>
    <property type="evidence" value="ECO:0007669"/>
    <property type="project" value="UniProtKB-KW"/>
</dbReference>
<dbReference type="PROSITE" id="PS50994">
    <property type="entry name" value="INTEGRASE"/>
    <property type="match status" value="1"/>
</dbReference>
<dbReference type="Pfam" id="PF07727">
    <property type="entry name" value="RVT_2"/>
    <property type="match status" value="1"/>
</dbReference>
<comment type="caution">
    <text evidence="6">The sequence shown here is derived from an EMBL/GenBank/DDBJ whole genome shotgun (WGS) entry which is preliminary data.</text>
</comment>
<dbReference type="CDD" id="cd00303">
    <property type="entry name" value="retropepsin_like"/>
    <property type="match status" value="1"/>
</dbReference>
<dbReference type="PANTHER" id="PTHR42648:SF28">
    <property type="entry name" value="TRANSPOSON-ENCODED PROTEIN WITH RIBONUCLEASE H-LIKE AND RETROVIRUS ZINC FINGER-LIKE DOMAINS"/>
    <property type="match status" value="1"/>
</dbReference>
<evidence type="ECO:0000256" key="2">
    <source>
        <dbReference type="ARBA" id="ARBA00022723"/>
    </source>
</evidence>
<feature type="region of interest" description="Disordered" evidence="4">
    <location>
        <begin position="1267"/>
        <end position="1287"/>
    </location>
</feature>
<keyword evidence="7" id="KW-1185">Reference proteome</keyword>
<name>A0A8T2AG43_ARASU</name>
<accession>A0A8T2AG43</accession>
<dbReference type="InterPro" id="IPR005162">
    <property type="entry name" value="Retrotrans_gag_dom"/>
</dbReference>
<feature type="compositionally biased region" description="Acidic residues" evidence="4">
    <location>
        <begin position="1908"/>
        <end position="1921"/>
    </location>
</feature>
<evidence type="ECO:0000256" key="3">
    <source>
        <dbReference type="ARBA" id="ARBA00022801"/>
    </source>
</evidence>
<dbReference type="InterPro" id="IPR039537">
    <property type="entry name" value="Retrotran_Ty1/copia-like"/>
</dbReference>
<dbReference type="InterPro" id="IPR025724">
    <property type="entry name" value="GAG-pre-integrase_dom"/>
</dbReference>
<reference evidence="6 7" key="1">
    <citation type="submission" date="2020-12" db="EMBL/GenBank/DDBJ databases">
        <title>Concerted genomic and epigenomic changes stabilize Arabidopsis allopolyploids.</title>
        <authorList>
            <person name="Chen Z."/>
        </authorList>
    </citation>
    <scope>NUCLEOTIDE SEQUENCE [LARGE SCALE GENOMIC DNA]</scope>
    <source>
        <strain evidence="6">As9502</strain>
        <tissue evidence="6">Leaf</tissue>
    </source>
</reference>
<feature type="region of interest" description="Disordered" evidence="4">
    <location>
        <begin position="1096"/>
        <end position="1132"/>
    </location>
</feature>
<evidence type="ECO:0000313" key="6">
    <source>
        <dbReference type="EMBL" id="KAG7572501.1"/>
    </source>
</evidence>
<dbReference type="OrthoDB" id="1824674at2759"/>
<dbReference type="InterPro" id="IPR013103">
    <property type="entry name" value="RVT_2"/>
</dbReference>
<feature type="region of interest" description="Disordered" evidence="4">
    <location>
        <begin position="1378"/>
        <end position="1404"/>
    </location>
</feature>
<organism evidence="6 7">
    <name type="scientific">Arabidopsis suecica</name>
    <name type="common">Swedish thale-cress</name>
    <name type="synonym">Cardaminopsis suecica</name>
    <dbReference type="NCBI Taxonomy" id="45249"/>
    <lineage>
        <taxon>Eukaryota</taxon>
        <taxon>Viridiplantae</taxon>
        <taxon>Streptophyta</taxon>
        <taxon>Embryophyta</taxon>
        <taxon>Tracheophyta</taxon>
        <taxon>Spermatophyta</taxon>
        <taxon>Magnoliopsida</taxon>
        <taxon>eudicotyledons</taxon>
        <taxon>Gunneridae</taxon>
        <taxon>Pentapetalae</taxon>
        <taxon>rosids</taxon>
        <taxon>malvids</taxon>
        <taxon>Brassicales</taxon>
        <taxon>Brassicaceae</taxon>
        <taxon>Camelineae</taxon>
        <taxon>Arabidopsis</taxon>
    </lineage>
</organism>
<keyword evidence="3" id="KW-0378">Hydrolase</keyword>
<sequence>MSSLYDEMSSLHSKIIPVILKGGNYLLWSRTTRSALCSRGLWNHILNEEAPKETTTREGQEIVLVDEGKWFQEDQAVLVLLRNSLESSILEAYSYCETPKELWDTLFNVFGNLSNLSRVFEVKKAINDLSQGDMEFTQHFGKFRSLWAELEMLRPNTIDPAILNERREQDKEVEQALRNHQGTVSTNQARCEVEIDVKKLRRSSLDVAGSTTRREGHPGAISEEGQSRRGWLDVTSSSSNLISYKDNIDRLARELRERRVSDDCEPHNPVAMEPQDQDNHGVGIPRNIGDGDAPRNHQQRQGIVPPPVQNNNFEIKSGLISMIQGNKFHGLPLEDPLDHLDNFDRLCSLTKINGVSEDCFKLRLFPFSLGDKAHHWEKTLPAGSITTWDECKKAFLTKFFSNSRTARLRNEISSFTQKQSESICEAWERFKGYTIQCPHHGFKKASLLSTLYRGVLPKIRMLLDTASNGNFLNKDVEEGWELIENLALSDGNYNEDFDRSNRGIGDSDTKHTKEMVKALNDKLDQFLLTNQKQVHYITEEEHYQIQEGENTQAAEVSYIQNQGGYNKGYNPYKPAHPNLSYRSTNVANPQDQVYPQQQQNQSKPFIPYNQGFVPKQQFSGGYQQHNPPPGFAQQPQQAPPAQDQEMKQMLQQIIHGQAAGDKKMAEIHNKVDCSFNDLNIKFEALNSRLKYVESQIASTSAPTNPGQLPGKAIQNPKGHVNAIHLRSGRELQTRPSIAPVTEDSEIQEGEDFIQHETQVNDTTKLDQDAAPSDQAKSPHIKEPVVDKSKKKAFIPPPYKPKIPFPGRFKQDIIEKYRAMFAKHIKELEARMPLIEAYKLIPDSHKFFKDMVMERIKEVQEMAMESHECSEIIQTKIIPKKLGDPGSFTLPCSLGTLAFSNCLCDLGAFKSLMPLSVAKRLGFSKYKPCNITLILADESIRFPHGLLEDLPIKIGNAEIPTDFIVLEMDEPKDPLILGRPFLATAGAVIDVKNGKIDLNLGNDFTMKFDINDATRKPTIEGQTFVVKVMDCLADEQLEKVAKEDHQQTSLTKSGEAGYLLTKTLSCGKSLDSHKEVVGSEVFKGLIEPETEVKVAYEASSTHDQPTDSSIHLSKPTTRLENSSSTKHRDKLLESSNSAQDGWLELKERSKWQDKAIRELTGTVRELKDQIKKLHGIANQVPLQIKDVPNDEASTLVSAKGSGITSEWSIDYPVDQQEAYYEKKAIEKTGWTRQEVEQALRNHQGTVSTNQARCEVEIDVKKLRRSSLDVAGSTTRREGHPGAISEEGQSRRGWLDHLLRAEKLPNLEEVCSQIQKEQGSLGLFGNKGELATANKGELTTVNKGSYKSENKRGPTCDHCKKTGHTKEKCWILHPHLRPSRWKDPKAHQANWSQETQEISGPGPSTQANGVGMAMTASSEYVKRSDLDALIKALKESSGNSYHAITQTLKPLIVDSGASHHMISDSRLMNNIEPALGNVVIANGDKIPVKGIGDLELFDKKSKAFYMPNFTSNLLSVKRATTDLNCYAIFGPNDVHFQDIESSRVLGQGVTKDGLYVLEDTKLSEPLSSHFSSSIVVANSAIWHARLGHPHPRALSLMLPKVSFQNLDCEACILGKHCKAIFPKSSTIYESCFDLIHSDVWTSPCLSRENQKYFVTFIDEKSKYTWLTLLPSKDRVLEAFKNFHTYVTNQYNAKIKIFRSDNGGEYTSQGFKEHLASHGIIHQTSCPYTPQQNGVSERKNRHLMEVARSIMFHTNVPKRFWSDAVMTACYLINRTPTKILQDKSPFEVLTKTKPSLDHLRVFGCVCYVLVPGEQRNKLQAKSTKGMFIGYSTTQKGYKCYVPESRKVLVSRDVKFVEDKGLYDKKDWEGLKDLSSSPSDRATNLRIILEKLGIENYQSSNTQAPPPPQEQETQEQEEENFEEEVQDTHNEENDSYNQEEDHIPDGDGPNELNQEEDNTPQEVTQEVIPLRRSERLRFHPSTWKDKRVYYNANAIAHPIQAVCTLAHLPEEHQVYLSKVDQHWIPTTYEEAIQHKVWRDAIEAERQAMINNHTWDEEDLPRGRKAVTSKWVFTIKYKSDGEIERYKARLVARGFTQKYGEDYLDTFAPVAKLHTVRVVLSLATNLEWDLWQMDVKNAFLQGELEEEVYMRPPPGLEDKEAPGKVLKLNKAIYGLKQSPRAWYHKLSTTLLGRGFKRSEADHTLFTLPSQEGIVVILVYVDDIIISGNDKVGIQDTKDFLKSVFDIKDLGELKYFLGIEVCRSKEGLFLSQRKYTLDLLDEVGKLGAKPAKTPLEDDYKARRKGEHDNKPFEDPTKYRRLVGKLIYLTITRPDICFAVNVVSQQMQAPTQHHWNMVNRILKYLKGAPGQGIWMGCNKNTEIVGYCDADYAGDKNDRRSTTGYCTFIGGNLVTWRSKKQKVVSLSSAEAEYRAMRKLTTELMWLKTLLKDFGIDTPQPITMHCDNQAAIHIATNSVFHERTKHIEVDCHKVREQIQLGVILPHYTESEEQLADIFTKGASTKVCEYIHQKLGLVDLTRPQSP</sequence>
<feature type="region of interest" description="Disordered" evidence="4">
    <location>
        <begin position="206"/>
        <end position="228"/>
    </location>
</feature>
<dbReference type="InterPro" id="IPR001584">
    <property type="entry name" value="Integrase_cat-core"/>
</dbReference>
<dbReference type="CDD" id="cd09272">
    <property type="entry name" value="RNase_HI_RT_Ty1"/>
    <property type="match status" value="1"/>
</dbReference>